<reference evidence="3" key="1">
    <citation type="submission" date="2016-10" db="EMBL/GenBank/DDBJ databases">
        <title>Genome sequence of Streptomyces mangrovisoli MUSC 149.</title>
        <authorList>
            <person name="Lee L.-H."/>
            <person name="Ser H.-L."/>
        </authorList>
    </citation>
    <scope>NUCLEOTIDE SEQUENCE [LARGE SCALE GENOMIC DNA]</scope>
    <source>
        <strain evidence="3">MUSC 149</strain>
    </source>
</reference>
<keyword evidence="2" id="KW-0732">Signal</keyword>
<evidence type="ECO:0000313" key="4">
    <source>
        <dbReference type="Proteomes" id="UP000034196"/>
    </source>
</evidence>
<dbReference type="OrthoDB" id="4249545at2"/>
<comment type="caution">
    <text evidence="3">The sequence shown here is derived from an EMBL/GenBank/DDBJ whole genome shotgun (WGS) entry which is preliminary data.</text>
</comment>
<sequence>MRRTTSPHPVATVLALAAAALLLAGCDDGKDTGSATAGPSATSSAPSPSVTAPSPSAPAQSPSAPAPSPSATASGGCVQELQLTAADNGRTVCLARGGQVRLTLDGTAARPWDRITASGSALTPANPGVAAPRGDAVAAYRAVAAGSSALTSSRPLCPEATSPGQVSCKGIVEWAVTVDVR</sequence>
<feature type="compositionally biased region" description="Low complexity" evidence="1">
    <location>
        <begin position="32"/>
        <end position="74"/>
    </location>
</feature>
<evidence type="ECO:0008006" key="5">
    <source>
        <dbReference type="Google" id="ProtNLM"/>
    </source>
</evidence>
<evidence type="ECO:0000313" key="3">
    <source>
        <dbReference type="EMBL" id="OIJ67640.1"/>
    </source>
</evidence>
<feature type="region of interest" description="Disordered" evidence="1">
    <location>
        <begin position="30"/>
        <end position="74"/>
    </location>
</feature>
<name>A0A1J4NZ83_9ACTN</name>
<dbReference type="EMBL" id="LAVA02000024">
    <property type="protein sequence ID" value="OIJ67640.1"/>
    <property type="molecule type" value="Genomic_DNA"/>
</dbReference>
<gene>
    <name evidence="3" type="ORF">WN71_011970</name>
</gene>
<dbReference type="AlphaFoldDB" id="A0A1J4NZ83"/>
<feature type="signal peptide" evidence="2">
    <location>
        <begin position="1"/>
        <end position="24"/>
    </location>
</feature>
<evidence type="ECO:0000256" key="1">
    <source>
        <dbReference type="SAM" id="MobiDB-lite"/>
    </source>
</evidence>
<dbReference type="PROSITE" id="PS51257">
    <property type="entry name" value="PROKAR_LIPOPROTEIN"/>
    <property type="match status" value="1"/>
</dbReference>
<organism evidence="3 4">
    <name type="scientific">Streptomyces mangrovisoli</name>
    <dbReference type="NCBI Taxonomy" id="1428628"/>
    <lineage>
        <taxon>Bacteria</taxon>
        <taxon>Bacillati</taxon>
        <taxon>Actinomycetota</taxon>
        <taxon>Actinomycetes</taxon>
        <taxon>Kitasatosporales</taxon>
        <taxon>Streptomycetaceae</taxon>
        <taxon>Streptomyces</taxon>
    </lineage>
</organism>
<keyword evidence="4" id="KW-1185">Reference proteome</keyword>
<dbReference type="STRING" id="1428628.WN71_011970"/>
<feature type="chain" id="PRO_5039448770" description="Secreted protein" evidence="2">
    <location>
        <begin position="25"/>
        <end position="181"/>
    </location>
</feature>
<accession>A0A1J4NZ83</accession>
<evidence type="ECO:0000256" key="2">
    <source>
        <dbReference type="SAM" id="SignalP"/>
    </source>
</evidence>
<dbReference type="Proteomes" id="UP000034196">
    <property type="component" value="Unassembled WGS sequence"/>
</dbReference>
<proteinExistence type="predicted"/>
<protein>
    <recommendedName>
        <fullName evidence="5">Secreted protein</fullName>
    </recommendedName>
</protein>
<dbReference type="RefSeq" id="WP_046584069.1">
    <property type="nucleotide sequence ID" value="NZ_LAVA02000024.1"/>
</dbReference>